<keyword evidence="5" id="KW-1185">Reference proteome</keyword>
<protein>
    <submittedName>
        <fullName evidence="4">3-oxoacyl-[acyl-carrier protein] reductase</fullName>
        <ecNumber evidence="4">1.1.1.100</ecNumber>
    </submittedName>
</protein>
<keyword evidence="2 4" id="KW-0560">Oxidoreductase</keyword>
<dbReference type="RefSeq" id="WP_021171329.1">
    <property type="nucleotide sequence ID" value="NZ_CTRP01000016.1"/>
</dbReference>
<dbReference type="Proteomes" id="UP000049855">
    <property type="component" value="Unassembled WGS sequence"/>
</dbReference>
<dbReference type="Gene3D" id="3.40.50.720">
    <property type="entry name" value="NAD(P)-binding Rossmann-like Domain"/>
    <property type="match status" value="1"/>
</dbReference>
<dbReference type="PRINTS" id="PR00081">
    <property type="entry name" value="GDHRDH"/>
</dbReference>
<gene>
    <name evidence="4" type="ORF">SpAn4DRAFT_4478</name>
</gene>
<accession>A0A0U1L894</accession>
<sequence>MSKKIVLITGASSGIGKETAKELIREGHTVYCAARSLDKMKDLEQISGHPVAVDVTKQETISACVDKIIKEQGRIDVLFNNAGFGLYGSVEETTMEDARYQFEVNLFGLASVTQLVLPHMREKKSGTIINTSSVGGKVYTPLGAWYHATKHAVEGWSDCLRLEVKPFGINVVVIEPGFILTSFGSVLYEPLLQRSGKGPYQKLAHAVAKGIKEQNANTSSPPSVIAKTVLKAVNAANPEIRYAAGKFAKPLIFMRKWLGDKLYDRIIMSQVVK</sequence>
<dbReference type="NCBIfam" id="NF004826">
    <property type="entry name" value="PRK06182.1"/>
    <property type="match status" value="1"/>
</dbReference>
<dbReference type="EMBL" id="CTRP01000016">
    <property type="protein sequence ID" value="CQR75114.1"/>
    <property type="molecule type" value="Genomic_DNA"/>
</dbReference>
<dbReference type="PRINTS" id="PR00080">
    <property type="entry name" value="SDRFAMILY"/>
</dbReference>
<dbReference type="SUPFAM" id="SSF51735">
    <property type="entry name" value="NAD(P)-binding Rossmann-fold domains"/>
    <property type="match status" value="1"/>
</dbReference>
<evidence type="ECO:0000313" key="5">
    <source>
        <dbReference type="Proteomes" id="UP000049855"/>
    </source>
</evidence>
<comment type="similarity">
    <text evidence="1 3">Belongs to the short-chain dehydrogenases/reductases (SDR) family.</text>
</comment>
<evidence type="ECO:0000313" key="4">
    <source>
        <dbReference type="EMBL" id="CQR75114.1"/>
    </source>
</evidence>
<dbReference type="CDD" id="cd05374">
    <property type="entry name" value="17beta-HSD-like_SDR_c"/>
    <property type="match status" value="1"/>
</dbReference>
<name>A0A0U1L894_9FIRM</name>
<reference evidence="5" key="1">
    <citation type="submission" date="2015-03" db="EMBL/GenBank/DDBJ databases">
        <authorList>
            <person name="Nijsse Bart"/>
        </authorList>
    </citation>
    <scope>NUCLEOTIDE SEQUENCE [LARGE SCALE GENOMIC DNA]</scope>
</reference>
<dbReference type="EC" id="1.1.1.100" evidence="4"/>
<dbReference type="PANTHER" id="PTHR44169:SF6">
    <property type="entry name" value="NADPH-DEPENDENT 1-ACYLDIHYDROXYACETONE PHOSPHATE REDUCTASE"/>
    <property type="match status" value="1"/>
</dbReference>
<dbReference type="InterPro" id="IPR036291">
    <property type="entry name" value="NAD(P)-bd_dom_sf"/>
</dbReference>
<evidence type="ECO:0000256" key="1">
    <source>
        <dbReference type="ARBA" id="ARBA00006484"/>
    </source>
</evidence>
<dbReference type="GO" id="GO:0004316">
    <property type="term" value="F:3-oxoacyl-[acyl-carrier-protein] reductase (NADPH) activity"/>
    <property type="evidence" value="ECO:0007669"/>
    <property type="project" value="UniProtKB-EC"/>
</dbReference>
<evidence type="ECO:0000256" key="2">
    <source>
        <dbReference type="ARBA" id="ARBA00023002"/>
    </source>
</evidence>
<organism evidence="4 5">
    <name type="scientific">Sporomusa ovata</name>
    <dbReference type="NCBI Taxonomy" id="2378"/>
    <lineage>
        <taxon>Bacteria</taxon>
        <taxon>Bacillati</taxon>
        <taxon>Bacillota</taxon>
        <taxon>Negativicutes</taxon>
        <taxon>Selenomonadales</taxon>
        <taxon>Sporomusaceae</taxon>
        <taxon>Sporomusa</taxon>
    </lineage>
</organism>
<dbReference type="Pfam" id="PF00106">
    <property type="entry name" value="adh_short"/>
    <property type="match status" value="1"/>
</dbReference>
<dbReference type="AlphaFoldDB" id="A0A0U1L894"/>
<evidence type="ECO:0000256" key="3">
    <source>
        <dbReference type="RuleBase" id="RU000363"/>
    </source>
</evidence>
<proteinExistence type="inferred from homology"/>
<dbReference type="PANTHER" id="PTHR44169">
    <property type="entry name" value="NADPH-DEPENDENT 1-ACYLDIHYDROXYACETONE PHOSPHATE REDUCTASE"/>
    <property type="match status" value="1"/>
</dbReference>
<dbReference type="InterPro" id="IPR002347">
    <property type="entry name" value="SDR_fam"/>
</dbReference>